<gene>
    <name evidence="14" type="primary">FAM161A</name>
</gene>
<dbReference type="FunCoup" id="A0A5F8HEL8">
    <property type="interactions" value="189"/>
</dbReference>
<proteinExistence type="inferred from homology"/>
<comment type="subcellular location">
    <subcellularLocation>
        <location evidence="2">Cytoplasm</location>
        <location evidence="2">Cytoskeleton</location>
        <location evidence="2">Cilium basal body</location>
    </subcellularLocation>
    <subcellularLocation>
        <location evidence="1">Cytoplasm</location>
        <location evidence="1">Cytoskeleton</location>
        <location evidence="1">Microtubule organizing center</location>
        <location evidence="1">Centrosome</location>
        <location evidence="1">Centriole</location>
    </subcellularLocation>
</comment>
<dbReference type="Bgee" id="ENSMODG00000002850">
    <property type="expression patterns" value="Expressed in spermatid and 21 other cell types or tissues"/>
</dbReference>
<organism evidence="14 15">
    <name type="scientific">Monodelphis domestica</name>
    <name type="common">Gray short-tailed opossum</name>
    <dbReference type="NCBI Taxonomy" id="13616"/>
    <lineage>
        <taxon>Eukaryota</taxon>
        <taxon>Metazoa</taxon>
        <taxon>Chordata</taxon>
        <taxon>Craniata</taxon>
        <taxon>Vertebrata</taxon>
        <taxon>Euteleostomi</taxon>
        <taxon>Mammalia</taxon>
        <taxon>Metatheria</taxon>
        <taxon>Didelphimorphia</taxon>
        <taxon>Didelphidae</taxon>
        <taxon>Monodelphis</taxon>
    </lineage>
</organism>
<dbReference type="Ensembl" id="ENSMODT00000070439.1">
    <property type="protein sequence ID" value="ENSMODP00000058283.1"/>
    <property type="gene ID" value="ENSMODG00000002850.4"/>
</dbReference>
<evidence type="ECO:0000256" key="4">
    <source>
        <dbReference type="ARBA" id="ARBA00022490"/>
    </source>
</evidence>
<evidence type="ECO:0000256" key="7">
    <source>
        <dbReference type="ARBA" id="ARBA00023069"/>
    </source>
</evidence>
<dbReference type="CTD" id="84140"/>
<feature type="region of interest" description="Disordered" evidence="13">
    <location>
        <begin position="1"/>
        <end position="21"/>
    </location>
</feature>
<dbReference type="AlphaFoldDB" id="A0A5F8HEL8"/>
<name>A0A5F8HEL8_MONDO</name>
<dbReference type="KEGG" id="mdo:100033317"/>
<evidence type="ECO:0000313" key="15">
    <source>
        <dbReference type="Proteomes" id="UP000002280"/>
    </source>
</evidence>
<protein>
    <recommendedName>
        <fullName evidence="11">Protein FAM161A</fullName>
    </recommendedName>
</protein>
<keyword evidence="15" id="KW-1185">Reference proteome</keyword>
<evidence type="ECO:0000256" key="12">
    <source>
        <dbReference type="SAM" id="Coils"/>
    </source>
</evidence>
<dbReference type="GO" id="GO:0044782">
    <property type="term" value="P:cilium organization"/>
    <property type="evidence" value="ECO:0000318"/>
    <property type="project" value="GO_Central"/>
</dbReference>
<dbReference type="OrthoDB" id="2150121at2759"/>
<keyword evidence="7" id="KW-0969">Cilium</keyword>
<dbReference type="STRING" id="13616.ENSMODP00000058283"/>
<keyword evidence="6 12" id="KW-0175">Coiled coil</keyword>
<dbReference type="InterPro" id="IPR051655">
    <property type="entry name" value="FAM161"/>
</dbReference>
<evidence type="ECO:0000256" key="9">
    <source>
        <dbReference type="ARBA" id="ARBA00023273"/>
    </source>
</evidence>
<dbReference type="InParanoid" id="A0A5F8HEL8"/>
<reference evidence="14" key="3">
    <citation type="submission" date="2025-09" db="UniProtKB">
        <authorList>
            <consortium name="Ensembl"/>
        </authorList>
    </citation>
    <scope>IDENTIFICATION</scope>
</reference>
<reference evidence="14" key="2">
    <citation type="submission" date="2025-08" db="UniProtKB">
        <authorList>
            <consortium name="Ensembl"/>
        </authorList>
    </citation>
    <scope>IDENTIFICATION</scope>
</reference>
<keyword evidence="8" id="KW-0206">Cytoskeleton</keyword>
<evidence type="ECO:0000256" key="10">
    <source>
        <dbReference type="ARBA" id="ARBA00037165"/>
    </source>
</evidence>
<dbReference type="OMA" id="RENRWPY"/>
<feature type="coiled-coil region" evidence="12">
    <location>
        <begin position="544"/>
        <end position="628"/>
    </location>
</feature>
<evidence type="ECO:0000256" key="6">
    <source>
        <dbReference type="ARBA" id="ARBA00023054"/>
    </source>
</evidence>
<dbReference type="InterPro" id="IPR019579">
    <property type="entry name" value="FAM161A/B"/>
</dbReference>
<evidence type="ECO:0000313" key="14">
    <source>
        <dbReference type="Ensembl" id="ENSMODP00000058283.1"/>
    </source>
</evidence>
<reference evidence="14 15" key="1">
    <citation type="journal article" date="2007" name="Nature">
        <title>Genome of the marsupial Monodelphis domestica reveals innovation in non-coding sequences.</title>
        <authorList>
            <person name="Mikkelsen T.S."/>
            <person name="Wakefield M.J."/>
            <person name="Aken B."/>
            <person name="Amemiya C.T."/>
            <person name="Chang J.L."/>
            <person name="Duke S."/>
            <person name="Garber M."/>
            <person name="Gentles A.J."/>
            <person name="Goodstadt L."/>
            <person name="Heger A."/>
            <person name="Jurka J."/>
            <person name="Kamal M."/>
            <person name="Mauceli E."/>
            <person name="Searle S.M."/>
            <person name="Sharpe T."/>
            <person name="Baker M.L."/>
            <person name="Batzer M.A."/>
            <person name="Benos P.V."/>
            <person name="Belov K."/>
            <person name="Clamp M."/>
            <person name="Cook A."/>
            <person name="Cuff J."/>
            <person name="Das R."/>
            <person name="Davidow L."/>
            <person name="Deakin J.E."/>
            <person name="Fazzari M.J."/>
            <person name="Glass J.L."/>
            <person name="Grabherr M."/>
            <person name="Greally J.M."/>
            <person name="Gu W."/>
            <person name="Hore T.A."/>
            <person name="Huttley G.A."/>
            <person name="Kleber M."/>
            <person name="Jirtle R.L."/>
            <person name="Koina E."/>
            <person name="Lee J.T."/>
            <person name="Mahony S."/>
            <person name="Marra M.A."/>
            <person name="Miller R.D."/>
            <person name="Nicholls R.D."/>
            <person name="Oda M."/>
            <person name="Papenfuss A.T."/>
            <person name="Parra Z.E."/>
            <person name="Pollock D.D."/>
            <person name="Ray D.A."/>
            <person name="Schein J.E."/>
            <person name="Speed T.P."/>
            <person name="Thompson K."/>
            <person name="VandeBerg J.L."/>
            <person name="Wade C.M."/>
            <person name="Walker J.A."/>
            <person name="Waters P.D."/>
            <person name="Webber C."/>
            <person name="Weidman J.R."/>
            <person name="Xie X."/>
            <person name="Zody M.C."/>
            <person name="Baldwin J."/>
            <person name="Abdouelleil A."/>
            <person name="Abdulkadir J."/>
            <person name="Abebe A."/>
            <person name="Abera B."/>
            <person name="Abreu J."/>
            <person name="Acer S.C."/>
            <person name="Aftuck L."/>
            <person name="Alexander A."/>
            <person name="An P."/>
            <person name="Anderson E."/>
            <person name="Anderson S."/>
            <person name="Arachi H."/>
            <person name="Azer M."/>
            <person name="Bachantsang P."/>
            <person name="Barry A."/>
            <person name="Bayul T."/>
            <person name="Berlin A."/>
            <person name="Bessette D."/>
            <person name="Bloom T."/>
            <person name="Bloom T."/>
            <person name="Boguslavskiy L."/>
            <person name="Bonnet C."/>
            <person name="Boukhgalter B."/>
            <person name="Bourzgui I."/>
            <person name="Brown A."/>
            <person name="Cahill P."/>
            <person name="Channer S."/>
            <person name="Cheshatsang Y."/>
            <person name="Chuda L."/>
            <person name="Citroen M."/>
            <person name="Collymore A."/>
            <person name="Cooke P."/>
            <person name="Costello M."/>
            <person name="D'Aco K."/>
            <person name="Daza R."/>
            <person name="De Haan G."/>
            <person name="DeGray S."/>
            <person name="DeMaso C."/>
            <person name="Dhargay N."/>
            <person name="Dooley K."/>
            <person name="Dooley E."/>
            <person name="Doricent M."/>
            <person name="Dorje P."/>
            <person name="Dorjee K."/>
            <person name="Dupes A."/>
            <person name="Elong R."/>
            <person name="Falk J."/>
            <person name="Farina A."/>
            <person name="Faro S."/>
            <person name="Ferguson D."/>
            <person name="Fisher S."/>
            <person name="Foley C.D."/>
            <person name="Franke A."/>
            <person name="Friedrich D."/>
            <person name="Gadbois L."/>
            <person name="Gearin G."/>
            <person name="Gearin C.R."/>
            <person name="Giannoukos G."/>
            <person name="Goode T."/>
            <person name="Graham J."/>
            <person name="Grandbois E."/>
            <person name="Grewal S."/>
            <person name="Gyaltsen K."/>
            <person name="Hafez N."/>
            <person name="Hagos B."/>
            <person name="Hall J."/>
            <person name="Henson C."/>
            <person name="Hollinger A."/>
            <person name="Honan T."/>
            <person name="Huard M.D."/>
            <person name="Hughes L."/>
            <person name="Hurhula B."/>
            <person name="Husby M.E."/>
            <person name="Kamat A."/>
            <person name="Kanga B."/>
            <person name="Kashin S."/>
            <person name="Khazanovich D."/>
            <person name="Kisner P."/>
            <person name="Lance K."/>
            <person name="Lara M."/>
            <person name="Lee W."/>
            <person name="Lennon N."/>
            <person name="Letendre F."/>
            <person name="LeVine R."/>
            <person name="Lipovsky A."/>
            <person name="Liu X."/>
            <person name="Liu J."/>
            <person name="Liu S."/>
            <person name="Lokyitsang T."/>
            <person name="Lokyitsang Y."/>
            <person name="Lubonja R."/>
            <person name="Lui A."/>
            <person name="MacDonald P."/>
            <person name="Magnisalis V."/>
            <person name="Maru K."/>
            <person name="Matthews C."/>
            <person name="McCusker W."/>
            <person name="McDonough S."/>
            <person name="Mehta T."/>
            <person name="Meldrim J."/>
            <person name="Meneus L."/>
            <person name="Mihai O."/>
            <person name="Mihalev A."/>
            <person name="Mihova T."/>
            <person name="Mittelman R."/>
            <person name="Mlenga V."/>
            <person name="Montmayeur A."/>
            <person name="Mulrain L."/>
            <person name="Navidi A."/>
            <person name="Naylor J."/>
            <person name="Negash T."/>
            <person name="Nguyen T."/>
            <person name="Nguyen N."/>
            <person name="Nicol R."/>
            <person name="Norbu C."/>
            <person name="Norbu N."/>
            <person name="Novod N."/>
            <person name="O'Neill B."/>
            <person name="Osman S."/>
            <person name="Markiewicz E."/>
            <person name="Oyono O.L."/>
            <person name="Patti C."/>
            <person name="Phunkhang P."/>
            <person name="Pierre F."/>
            <person name="Priest M."/>
            <person name="Raghuraman S."/>
            <person name="Rege F."/>
            <person name="Reyes R."/>
            <person name="Rise C."/>
            <person name="Rogov P."/>
            <person name="Ross K."/>
            <person name="Ryan E."/>
            <person name="Settipalli S."/>
            <person name="Shea T."/>
            <person name="Sherpa N."/>
            <person name="Shi L."/>
            <person name="Shih D."/>
            <person name="Sparrow T."/>
            <person name="Spaulding J."/>
            <person name="Stalker J."/>
            <person name="Stange-Thomann N."/>
            <person name="Stavropoulos S."/>
            <person name="Stone C."/>
            <person name="Strader C."/>
            <person name="Tesfaye S."/>
            <person name="Thomson T."/>
            <person name="Thoulutsang Y."/>
            <person name="Thoulutsang D."/>
            <person name="Topham K."/>
            <person name="Topping I."/>
            <person name="Tsamla T."/>
            <person name="Vassiliev H."/>
            <person name="Vo A."/>
            <person name="Wangchuk T."/>
            <person name="Wangdi T."/>
            <person name="Weiand M."/>
            <person name="Wilkinson J."/>
            <person name="Wilson A."/>
            <person name="Yadav S."/>
            <person name="Young G."/>
            <person name="Yu Q."/>
            <person name="Zembek L."/>
            <person name="Zhong D."/>
            <person name="Zimmer A."/>
            <person name="Zwirko Z."/>
            <person name="Jaffe D.B."/>
            <person name="Alvarez P."/>
            <person name="Brockman W."/>
            <person name="Butler J."/>
            <person name="Chin C."/>
            <person name="Gnerre S."/>
            <person name="MacCallum I."/>
            <person name="Graves J.A."/>
            <person name="Ponting C.P."/>
            <person name="Breen M."/>
            <person name="Samollow P.B."/>
            <person name="Lander E.S."/>
            <person name="Lindblad-Toh K."/>
        </authorList>
    </citation>
    <scope>NUCLEOTIDE SEQUENCE [LARGE SCALE GENOMIC DNA]</scope>
</reference>
<sequence length="705" mass="82779">MRYPGLQRPGNGHAPFRSRPLPATGIMEASHRAAVLAMLSFQAPLEPHSSTQRIAFYGRECSGETSEEETPEEEEEDVFDIDLATVDMQRLDQNRSSEELVSISEMSDSDQEYYKKLEELKEAHKKTMAKLEELYQNKLHLKSETTKENMPGPCDSSAWMSSSSQPLALQRSFSEPDLNQPSPVSVTDISENGFSNLEKEHMNEIKIMPSAKDYIRNMWINFSVKNYAYAHSDSSESSLIEKPEKKPKIWVPRITVPEPFQMTIREERKKKEWLKSQTEKDKAFKMLKMQEEEAEKKRFRANPVPESVFLPLYHELLEKNEERRKNIKERCKEILLASQKPFAFIAREELKKAQKMQLADTSKPEKKKSVFKARPVPRSTYSSPFGDRLREEEFLRELREHLRTQAFLQNSSPPRNMWVHQSPSKRKLKYTEEDGKTTHRNKVKYSVPDFKTLHVKFQKQFLQRKNPRPTTVCEPFDLLTLRIPSKKEKILEDILADEECLKETRWPYLSPRGKTGAKHSKTDYVLCESSDYDSPRATVSSRMREQAIRRSLEEKKLLEEEEKRILAKQRQRMRELQKRLMTHVRAFDTRQSLAQSKSRMTMLRRNEKERMKEYLQELEEIEQRLKKRPLLFERVAQNNARLSAEKHYSNALRKLGLCDALISTTGKNAEYFTDQENENCTEDEVSLEDKLRELWEESDLDDFVS</sequence>
<keyword evidence="5" id="KW-0970">Cilium biogenesis/degradation</keyword>
<evidence type="ECO:0000256" key="11">
    <source>
        <dbReference type="ARBA" id="ARBA00039949"/>
    </source>
</evidence>
<dbReference type="Pfam" id="PF10595">
    <property type="entry name" value="FAM161A_B"/>
    <property type="match status" value="1"/>
</dbReference>
<comment type="similarity">
    <text evidence="3">Belongs to the FAM161 family.</text>
</comment>
<evidence type="ECO:0000256" key="5">
    <source>
        <dbReference type="ARBA" id="ARBA00022794"/>
    </source>
</evidence>
<dbReference type="PANTHER" id="PTHR21501:SF3">
    <property type="entry name" value="PROTEIN FAM161A"/>
    <property type="match status" value="1"/>
</dbReference>
<evidence type="ECO:0000256" key="8">
    <source>
        <dbReference type="ARBA" id="ARBA00023212"/>
    </source>
</evidence>
<evidence type="ECO:0000256" key="1">
    <source>
        <dbReference type="ARBA" id="ARBA00004114"/>
    </source>
</evidence>
<dbReference type="Proteomes" id="UP000002280">
    <property type="component" value="Chromosome 1"/>
</dbReference>
<evidence type="ECO:0000256" key="13">
    <source>
        <dbReference type="SAM" id="MobiDB-lite"/>
    </source>
</evidence>
<dbReference type="RefSeq" id="XP_007476841.1">
    <property type="nucleotide sequence ID" value="XM_007476779.3"/>
</dbReference>
<dbReference type="PANTHER" id="PTHR21501">
    <property type="entry name" value="PROTEIN FAM-161"/>
    <property type="match status" value="1"/>
</dbReference>
<comment type="function">
    <text evidence="10">Involved in ciliogenesis.</text>
</comment>
<evidence type="ECO:0000256" key="2">
    <source>
        <dbReference type="ARBA" id="ARBA00004120"/>
    </source>
</evidence>
<dbReference type="GO" id="GO:0032391">
    <property type="term" value="C:photoreceptor connecting cilium"/>
    <property type="evidence" value="ECO:0000318"/>
    <property type="project" value="GO_Central"/>
</dbReference>
<dbReference type="GeneID" id="100033317"/>
<evidence type="ECO:0000256" key="3">
    <source>
        <dbReference type="ARBA" id="ARBA00006663"/>
    </source>
</evidence>
<dbReference type="GO" id="GO:0005814">
    <property type="term" value="C:centriole"/>
    <property type="evidence" value="ECO:0007669"/>
    <property type="project" value="UniProtKB-SubCell"/>
</dbReference>
<keyword evidence="4" id="KW-0963">Cytoplasm</keyword>
<accession>A0A5F8HEL8</accession>
<feature type="region of interest" description="Disordered" evidence="13">
    <location>
        <begin position="356"/>
        <end position="377"/>
    </location>
</feature>
<keyword evidence="9" id="KW-0966">Cell projection</keyword>
<dbReference type="GeneTree" id="ENSGT00940000157824"/>